<name>A0A1X1W7K5_MYCGO</name>
<evidence type="ECO:0000256" key="4">
    <source>
        <dbReference type="ARBA" id="ARBA00022777"/>
    </source>
</evidence>
<evidence type="ECO:0000259" key="6">
    <source>
        <dbReference type="Pfam" id="PF00294"/>
    </source>
</evidence>
<proteinExistence type="inferred from homology"/>
<dbReference type="GO" id="GO:0005524">
    <property type="term" value="F:ATP binding"/>
    <property type="evidence" value="ECO:0007669"/>
    <property type="project" value="UniProtKB-KW"/>
</dbReference>
<evidence type="ECO:0000256" key="5">
    <source>
        <dbReference type="ARBA" id="ARBA00022840"/>
    </source>
</evidence>
<dbReference type="GO" id="GO:0016301">
    <property type="term" value="F:kinase activity"/>
    <property type="evidence" value="ECO:0007669"/>
    <property type="project" value="UniProtKB-KW"/>
</dbReference>
<organism evidence="7 8">
    <name type="scientific">Mycobacterium gordonae</name>
    <dbReference type="NCBI Taxonomy" id="1778"/>
    <lineage>
        <taxon>Bacteria</taxon>
        <taxon>Bacillati</taxon>
        <taxon>Actinomycetota</taxon>
        <taxon>Actinomycetes</taxon>
        <taxon>Mycobacteriales</taxon>
        <taxon>Mycobacteriaceae</taxon>
        <taxon>Mycobacterium</taxon>
    </lineage>
</organism>
<keyword evidence="8" id="KW-1185">Reference proteome</keyword>
<keyword evidence="2" id="KW-0808">Transferase</keyword>
<dbReference type="InterPro" id="IPR029056">
    <property type="entry name" value="Ribokinase-like"/>
</dbReference>
<dbReference type="InterPro" id="IPR050306">
    <property type="entry name" value="PfkB_Carbo_kinase"/>
</dbReference>
<reference evidence="7 8" key="1">
    <citation type="submission" date="2016-01" db="EMBL/GenBank/DDBJ databases">
        <title>The new phylogeny of the genus Mycobacterium.</title>
        <authorList>
            <person name="Tarcisio F."/>
            <person name="Conor M."/>
            <person name="Antonella G."/>
            <person name="Elisabetta G."/>
            <person name="Giulia F.S."/>
            <person name="Sara T."/>
            <person name="Anna F."/>
            <person name="Clotilde B."/>
            <person name="Roberto B."/>
            <person name="Veronica D.S."/>
            <person name="Fabio R."/>
            <person name="Monica P."/>
            <person name="Olivier J."/>
            <person name="Enrico T."/>
            <person name="Nicola S."/>
        </authorList>
    </citation>
    <scope>NUCLEOTIDE SEQUENCE [LARGE SCALE GENOMIC DNA]</scope>
    <source>
        <strain evidence="7 8">DSM 44160</strain>
    </source>
</reference>
<dbReference type="AlphaFoldDB" id="A0A1X1W7K5"/>
<dbReference type="PROSITE" id="PS00584">
    <property type="entry name" value="PFKB_KINASES_2"/>
    <property type="match status" value="1"/>
</dbReference>
<evidence type="ECO:0000256" key="1">
    <source>
        <dbReference type="ARBA" id="ARBA00010688"/>
    </source>
</evidence>
<keyword evidence="4 7" id="KW-0418">Kinase</keyword>
<gene>
    <name evidence="7" type="ORF">AWC08_28680</name>
</gene>
<dbReference type="PANTHER" id="PTHR43085:SF1">
    <property type="entry name" value="PSEUDOURIDINE KINASE-RELATED"/>
    <property type="match status" value="1"/>
</dbReference>
<comment type="caution">
    <text evidence="7">The sequence shown here is derived from an EMBL/GenBank/DDBJ whole genome shotgun (WGS) entry which is preliminary data.</text>
</comment>
<dbReference type="PROSITE" id="PS00583">
    <property type="entry name" value="PFKB_KINASES_1"/>
    <property type="match status" value="1"/>
</dbReference>
<dbReference type="CDD" id="cd01167">
    <property type="entry name" value="bac_FRK"/>
    <property type="match status" value="1"/>
</dbReference>
<dbReference type="Pfam" id="PF00294">
    <property type="entry name" value="PfkB"/>
    <property type="match status" value="1"/>
</dbReference>
<protein>
    <submittedName>
        <fullName evidence="7">Ribokinase</fullName>
    </submittedName>
</protein>
<feature type="domain" description="Carbohydrate kinase PfkB" evidence="6">
    <location>
        <begin position="19"/>
        <end position="292"/>
    </location>
</feature>
<sequence>MARGLVIGEALIDIVDGRSAHVGGSPLNVAVGLAKLGRGVDFLTHIGTDAHGRRIGDYLKNVGVHLVPGSSDAAHTSTAMATVAADGSATYEFDLDWRLEGTPPVPPPLFVHTGSIAAVREPGCLAVAALLDAYRVSATVTFDPNVRPSVIVDRDQACERIDNLVARADVVKVSDEDLRWLAPDRAPEDTARAWLACGPAIVALTQGARGAVAFCAAGQTGVPAKPVDVVDTVGAGDAFMVGLLDRLWELSLLGGDRRDELRRIGLDTLTSALDVAAMASALTVARAGADLPDWAALQVRTQPRVSPDYPGAHGAY</sequence>
<keyword evidence="3" id="KW-0547">Nucleotide-binding</keyword>
<evidence type="ECO:0000313" key="8">
    <source>
        <dbReference type="Proteomes" id="UP000193928"/>
    </source>
</evidence>
<dbReference type="PANTHER" id="PTHR43085">
    <property type="entry name" value="HEXOKINASE FAMILY MEMBER"/>
    <property type="match status" value="1"/>
</dbReference>
<dbReference type="Gene3D" id="3.40.1190.20">
    <property type="match status" value="1"/>
</dbReference>
<dbReference type="InterPro" id="IPR011611">
    <property type="entry name" value="PfkB_dom"/>
</dbReference>
<accession>A0A1X1W7K5</accession>
<evidence type="ECO:0000256" key="2">
    <source>
        <dbReference type="ARBA" id="ARBA00022679"/>
    </source>
</evidence>
<dbReference type="Proteomes" id="UP000193928">
    <property type="component" value="Unassembled WGS sequence"/>
</dbReference>
<dbReference type="EMBL" id="LQOY01000111">
    <property type="protein sequence ID" value="ORV82569.1"/>
    <property type="molecule type" value="Genomic_DNA"/>
</dbReference>
<evidence type="ECO:0000256" key="3">
    <source>
        <dbReference type="ARBA" id="ARBA00022741"/>
    </source>
</evidence>
<dbReference type="RefSeq" id="WP_069433394.1">
    <property type="nucleotide sequence ID" value="NZ_JACKSU010000072.1"/>
</dbReference>
<keyword evidence="5" id="KW-0067">ATP-binding</keyword>
<dbReference type="SUPFAM" id="SSF53613">
    <property type="entry name" value="Ribokinase-like"/>
    <property type="match status" value="1"/>
</dbReference>
<evidence type="ECO:0000313" key="7">
    <source>
        <dbReference type="EMBL" id="ORV82569.1"/>
    </source>
</evidence>
<comment type="similarity">
    <text evidence="1">Belongs to the carbohydrate kinase PfkB family.</text>
</comment>
<dbReference type="InterPro" id="IPR002173">
    <property type="entry name" value="Carboh/pur_kinase_PfkB_CS"/>
</dbReference>